<reference evidence="7" key="1">
    <citation type="journal article" date="2019" name="Int. J. Syst. Evol. Microbiol.">
        <title>The Global Catalogue of Microorganisms (GCM) 10K type strain sequencing project: providing services to taxonomists for standard genome sequencing and annotation.</title>
        <authorList>
            <consortium name="The Broad Institute Genomics Platform"/>
            <consortium name="The Broad Institute Genome Sequencing Center for Infectious Disease"/>
            <person name="Wu L."/>
            <person name="Ma J."/>
        </authorList>
    </citation>
    <scope>NUCLEOTIDE SEQUENCE [LARGE SCALE GENOMIC DNA]</scope>
    <source>
        <strain evidence="7">CCUG 63418</strain>
    </source>
</reference>
<dbReference type="InterPro" id="IPR036890">
    <property type="entry name" value="HATPase_C_sf"/>
</dbReference>
<evidence type="ECO:0000259" key="5">
    <source>
        <dbReference type="Pfam" id="PF02518"/>
    </source>
</evidence>
<dbReference type="GO" id="GO:0005524">
    <property type="term" value="F:ATP binding"/>
    <property type="evidence" value="ECO:0007669"/>
    <property type="project" value="UniProtKB-KW"/>
</dbReference>
<dbReference type="PANTHER" id="PTHR43047">
    <property type="entry name" value="TWO-COMPONENT HISTIDINE PROTEIN KINASE"/>
    <property type="match status" value="1"/>
</dbReference>
<evidence type="ECO:0000313" key="7">
    <source>
        <dbReference type="Proteomes" id="UP001596958"/>
    </source>
</evidence>
<dbReference type="Proteomes" id="UP001596958">
    <property type="component" value="Unassembled WGS sequence"/>
</dbReference>
<keyword evidence="6" id="KW-0547">Nucleotide-binding</keyword>
<comment type="catalytic activity">
    <reaction evidence="1">
        <text>ATP + protein L-histidine = ADP + protein N-phospho-L-histidine.</text>
        <dbReference type="EC" id="2.7.13.3"/>
    </reaction>
</comment>
<evidence type="ECO:0000313" key="6">
    <source>
        <dbReference type="EMBL" id="MFD0749164.1"/>
    </source>
</evidence>
<dbReference type="EC" id="2.7.13.3" evidence="2"/>
<dbReference type="EMBL" id="JBHTHU010000001">
    <property type="protein sequence ID" value="MFD0749164.1"/>
    <property type="molecule type" value="Genomic_DNA"/>
</dbReference>
<dbReference type="Gene3D" id="3.30.565.10">
    <property type="entry name" value="Histidine kinase-like ATPase, C-terminal domain"/>
    <property type="match status" value="1"/>
</dbReference>
<evidence type="ECO:0000256" key="2">
    <source>
        <dbReference type="ARBA" id="ARBA00012438"/>
    </source>
</evidence>
<dbReference type="SUPFAM" id="SSF55874">
    <property type="entry name" value="ATPase domain of HSP90 chaperone/DNA topoisomerase II/histidine kinase"/>
    <property type="match status" value="1"/>
</dbReference>
<name>A0ABW2YSG1_9SPHI</name>
<evidence type="ECO:0000256" key="4">
    <source>
        <dbReference type="ARBA" id="ARBA00022777"/>
    </source>
</evidence>
<sequence>MGLGLYISAEIIRKHDGEIGVESEIGEGSTFWFTLPLID</sequence>
<feature type="domain" description="Histidine kinase/HSP90-like ATPase" evidence="5">
    <location>
        <begin position="2"/>
        <end position="37"/>
    </location>
</feature>
<keyword evidence="7" id="KW-1185">Reference proteome</keyword>
<dbReference type="RefSeq" id="WP_377097549.1">
    <property type="nucleotide sequence ID" value="NZ_JBHTHU010000001.1"/>
</dbReference>
<keyword evidence="6" id="KW-0067">ATP-binding</keyword>
<evidence type="ECO:0000256" key="1">
    <source>
        <dbReference type="ARBA" id="ARBA00000085"/>
    </source>
</evidence>
<accession>A0ABW2YSG1</accession>
<organism evidence="6 7">
    <name type="scientific">Mucilaginibacter calamicampi</name>
    <dbReference type="NCBI Taxonomy" id="1302352"/>
    <lineage>
        <taxon>Bacteria</taxon>
        <taxon>Pseudomonadati</taxon>
        <taxon>Bacteroidota</taxon>
        <taxon>Sphingobacteriia</taxon>
        <taxon>Sphingobacteriales</taxon>
        <taxon>Sphingobacteriaceae</taxon>
        <taxon>Mucilaginibacter</taxon>
    </lineage>
</organism>
<keyword evidence="4" id="KW-0418">Kinase</keyword>
<evidence type="ECO:0000256" key="3">
    <source>
        <dbReference type="ARBA" id="ARBA00022679"/>
    </source>
</evidence>
<comment type="caution">
    <text evidence="6">The sequence shown here is derived from an EMBL/GenBank/DDBJ whole genome shotgun (WGS) entry which is preliminary data.</text>
</comment>
<dbReference type="Pfam" id="PF02518">
    <property type="entry name" value="HATPase_c"/>
    <property type="match status" value="1"/>
</dbReference>
<dbReference type="InterPro" id="IPR003594">
    <property type="entry name" value="HATPase_dom"/>
</dbReference>
<protein>
    <recommendedName>
        <fullName evidence="2">histidine kinase</fullName>
        <ecNumber evidence="2">2.7.13.3</ecNumber>
    </recommendedName>
</protein>
<gene>
    <name evidence="6" type="ORF">ACFQZS_03360</name>
</gene>
<keyword evidence="3" id="KW-0808">Transferase</keyword>
<proteinExistence type="predicted"/>